<reference evidence="9 10" key="1">
    <citation type="submission" date="2012-04" db="EMBL/GenBank/DDBJ databases">
        <title>The Genome Sequence of Bartonella quintana JK 68.</title>
        <authorList>
            <consortium name="The Broad Institute Genome Sequencing Platform"/>
            <consortium name="The Broad Institute Genome Sequencing Center for Infectious Disease"/>
            <person name="Feldgarden M."/>
            <person name="Kirby J."/>
            <person name="Kosoy M."/>
            <person name="Birtles R."/>
            <person name="Probert W.S."/>
            <person name="Chiaraviglio L."/>
            <person name="Walker B."/>
            <person name="Young S.K."/>
            <person name="Zeng Q."/>
            <person name="Gargeya S."/>
            <person name="Fitzgerald M."/>
            <person name="Haas B."/>
            <person name="Abouelleil A."/>
            <person name="Alvarado L."/>
            <person name="Arachchi H.M."/>
            <person name="Berlin A.M."/>
            <person name="Chapman S.B."/>
            <person name="Goldberg J."/>
            <person name="Griggs A."/>
            <person name="Gujja S."/>
            <person name="Hansen M."/>
            <person name="Howarth C."/>
            <person name="Imamovic A."/>
            <person name="Larimer J."/>
            <person name="McCowen C."/>
            <person name="Montmayeur A."/>
            <person name="Murphy C."/>
            <person name="Neiman D."/>
            <person name="Pearson M."/>
            <person name="Priest M."/>
            <person name="Roberts A."/>
            <person name="Saif S."/>
            <person name="Shea T."/>
            <person name="Sisk P."/>
            <person name="Sykes S."/>
            <person name="Wortman J."/>
            <person name="Nusbaum C."/>
            <person name="Birren B."/>
        </authorList>
    </citation>
    <scope>NUCLEOTIDE SEQUENCE [LARGE SCALE GENOMIC DNA]</scope>
    <source>
        <strain evidence="9 10">JK 68</strain>
    </source>
</reference>
<evidence type="ECO:0000256" key="1">
    <source>
        <dbReference type="ARBA" id="ARBA00004370"/>
    </source>
</evidence>
<gene>
    <name evidence="9" type="ORF">O7U_00643</name>
</gene>
<keyword evidence="5" id="KW-0479">Metal-binding</keyword>
<dbReference type="Proteomes" id="UP000027143">
    <property type="component" value="Unassembled WGS sequence"/>
</dbReference>
<keyword evidence="10" id="KW-1185">Reference proteome</keyword>
<evidence type="ECO:0000256" key="6">
    <source>
        <dbReference type="ARBA" id="ARBA00022989"/>
    </source>
</evidence>
<comment type="caution">
    <text evidence="9">The sequence shown here is derived from an EMBL/GenBank/DDBJ whole genome shotgun (WGS) entry which is preliminary data.</text>
</comment>
<dbReference type="InterPro" id="IPR002326">
    <property type="entry name" value="Cyt_c1"/>
</dbReference>
<dbReference type="Pfam" id="PF02167">
    <property type="entry name" value="Cytochrom_C1"/>
    <property type="match status" value="1"/>
</dbReference>
<dbReference type="InterPro" id="IPR036909">
    <property type="entry name" value="Cyt_c-like_dom_sf"/>
</dbReference>
<keyword evidence="6" id="KW-1133">Transmembrane helix</keyword>
<protein>
    <recommendedName>
        <fullName evidence="2">Cytochrome c1</fullName>
    </recommendedName>
</protein>
<evidence type="ECO:0000256" key="4">
    <source>
        <dbReference type="ARBA" id="ARBA00022692"/>
    </source>
</evidence>
<dbReference type="PANTHER" id="PTHR10266:SF3">
    <property type="entry name" value="CYTOCHROME C1, HEME PROTEIN, MITOCHONDRIAL"/>
    <property type="match status" value="1"/>
</dbReference>
<dbReference type="Gene3D" id="1.10.760.10">
    <property type="entry name" value="Cytochrome c-like domain"/>
    <property type="match status" value="1"/>
</dbReference>
<evidence type="ECO:0000313" key="10">
    <source>
        <dbReference type="Proteomes" id="UP000027143"/>
    </source>
</evidence>
<organism evidence="9 10">
    <name type="scientific">Bartonella quintana JK 68</name>
    <dbReference type="NCBI Taxonomy" id="1134503"/>
    <lineage>
        <taxon>Bacteria</taxon>
        <taxon>Pseudomonadati</taxon>
        <taxon>Pseudomonadota</taxon>
        <taxon>Alphaproteobacteria</taxon>
        <taxon>Hyphomicrobiales</taxon>
        <taxon>Bartonellaceae</taxon>
        <taxon>Bartonella</taxon>
    </lineage>
</organism>
<evidence type="ECO:0000256" key="2">
    <source>
        <dbReference type="ARBA" id="ARBA00016165"/>
    </source>
</evidence>
<evidence type="ECO:0000256" key="7">
    <source>
        <dbReference type="ARBA" id="ARBA00023004"/>
    </source>
</evidence>
<evidence type="ECO:0000313" key="9">
    <source>
        <dbReference type="EMBL" id="KEC66112.1"/>
    </source>
</evidence>
<keyword evidence="4" id="KW-0812">Transmembrane</keyword>
<dbReference type="PANTHER" id="PTHR10266">
    <property type="entry name" value="CYTOCHROME C1"/>
    <property type="match status" value="1"/>
</dbReference>
<comment type="subcellular location">
    <subcellularLocation>
        <location evidence="1">Membrane</location>
    </subcellularLocation>
</comment>
<name>A0ABR4SPX8_BARQI</name>
<evidence type="ECO:0000256" key="3">
    <source>
        <dbReference type="ARBA" id="ARBA00022617"/>
    </source>
</evidence>
<sequence>MSDVPNREGKFFKCAGVAIDTFPSPFANEEEARFIIHNSAYPPDLSLMAHACIMSLPFPAFISNILNHYNTAGPNYNYITALLTRYQKAPENTKIADGYW</sequence>
<keyword evidence="3" id="KW-0349">Heme</keyword>
<accession>A0ABR4SPX8</accession>
<evidence type="ECO:0000256" key="5">
    <source>
        <dbReference type="ARBA" id="ARBA00022723"/>
    </source>
</evidence>
<dbReference type="EMBL" id="AHPD01000007">
    <property type="protein sequence ID" value="KEC66112.1"/>
    <property type="molecule type" value="Genomic_DNA"/>
</dbReference>
<proteinExistence type="predicted"/>
<keyword evidence="7" id="KW-0408">Iron</keyword>
<evidence type="ECO:0000256" key="8">
    <source>
        <dbReference type="ARBA" id="ARBA00023136"/>
    </source>
</evidence>
<keyword evidence="8" id="KW-0472">Membrane</keyword>
<dbReference type="SUPFAM" id="SSF46626">
    <property type="entry name" value="Cytochrome c"/>
    <property type="match status" value="1"/>
</dbReference>